<sequence>MAEVSMPDEILDNILARLPGKPLIRFRCVSKHWYRLISDPCFMKSRSRQMILFGYPWPLVVIDDNVPVEDKAHSMLKIPSLLEYTKVYIVGTFNGLVILVFTDILLRGHMILYNPLIRASKTLSVMDQPYNRCIPYVFGFDTDELKVVRFEFMNHPTQGCVFKCDVFHLKTSIFLNGFLYWAFTLVSVGILALNVSEMEISFLTLPHGRDAKKFSLHKSDYTHEIRLGSLNGYLCMLTKTDTITFSVRVMTEQGVQNSWLKTFSFTFGVEGNEFHPMCILGNGKILLVNGSNQIVIYDTSKDSYKISNNLASLDDFEEESMIAYLRRVHPIEYTESLVSPSNFCST</sequence>
<keyword evidence="4" id="KW-1185">Reference proteome</keyword>
<keyword evidence="1" id="KW-1133">Transmembrane helix</keyword>
<dbReference type="CDD" id="cd22157">
    <property type="entry name" value="F-box_AtFBW1-like"/>
    <property type="match status" value="1"/>
</dbReference>
<organism evidence="3 4">
    <name type="scientific">Artemisia annua</name>
    <name type="common">Sweet wormwood</name>
    <dbReference type="NCBI Taxonomy" id="35608"/>
    <lineage>
        <taxon>Eukaryota</taxon>
        <taxon>Viridiplantae</taxon>
        <taxon>Streptophyta</taxon>
        <taxon>Embryophyta</taxon>
        <taxon>Tracheophyta</taxon>
        <taxon>Spermatophyta</taxon>
        <taxon>Magnoliopsida</taxon>
        <taxon>eudicotyledons</taxon>
        <taxon>Gunneridae</taxon>
        <taxon>Pentapetalae</taxon>
        <taxon>asterids</taxon>
        <taxon>campanulids</taxon>
        <taxon>Asterales</taxon>
        <taxon>Asteraceae</taxon>
        <taxon>Asteroideae</taxon>
        <taxon>Anthemideae</taxon>
        <taxon>Artemisiinae</taxon>
        <taxon>Artemisia</taxon>
    </lineage>
</organism>
<evidence type="ECO:0000313" key="4">
    <source>
        <dbReference type="Proteomes" id="UP000245207"/>
    </source>
</evidence>
<dbReference type="PROSITE" id="PS50181">
    <property type="entry name" value="FBOX"/>
    <property type="match status" value="1"/>
</dbReference>
<evidence type="ECO:0000259" key="2">
    <source>
        <dbReference type="PROSITE" id="PS50181"/>
    </source>
</evidence>
<dbReference type="SMART" id="SM00256">
    <property type="entry name" value="FBOX"/>
    <property type="match status" value="1"/>
</dbReference>
<dbReference type="EMBL" id="PKPP01003058">
    <property type="protein sequence ID" value="PWA71577.1"/>
    <property type="molecule type" value="Genomic_DNA"/>
</dbReference>
<protein>
    <submittedName>
        <fullName evidence="3">F-box domain-containing protein</fullName>
    </submittedName>
</protein>
<dbReference type="SUPFAM" id="SSF81383">
    <property type="entry name" value="F-box domain"/>
    <property type="match status" value="1"/>
</dbReference>
<dbReference type="InterPro" id="IPR050796">
    <property type="entry name" value="SCF_F-box_component"/>
</dbReference>
<keyword evidence="1" id="KW-0812">Transmembrane</keyword>
<keyword evidence="1" id="KW-0472">Membrane</keyword>
<dbReference type="InterPro" id="IPR001810">
    <property type="entry name" value="F-box_dom"/>
</dbReference>
<feature type="transmembrane region" description="Helical" evidence="1">
    <location>
        <begin position="173"/>
        <end position="193"/>
    </location>
</feature>
<dbReference type="AlphaFoldDB" id="A0A2U1NDM4"/>
<reference evidence="3 4" key="1">
    <citation type="journal article" date="2018" name="Mol. Plant">
        <title>The genome of Artemisia annua provides insight into the evolution of Asteraceae family and artemisinin biosynthesis.</title>
        <authorList>
            <person name="Shen Q."/>
            <person name="Zhang L."/>
            <person name="Liao Z."/>
            <person name="Wang S."/>
            <person name="Yan T."/>
            <person name="Shi P."/>
            <person name="Liu M."/>
            <person name="Fu X."/>
            <person name="Pan Q."/>
            <person name="Wang Y."/>
            <person name="Lv Z."/>
            <person name="Lu X."/>
            <person name="Zhang F."/>
            <person name="Jiang W."/>
            <person name="Ma Y."/>
            <person name="Chen M."/>
            <person name="Hao X."/>
            <person name="Li L."/>
            <person name="Tang Y."/>
            <person name="Lv G."/>
            <person name="Zhou Y."/>
            <person name="Sun X."/>
            <person name="Brodelius P.E."/>
            <person name="Rose J.K.C."/>
            <person name="Tang K."/>
        </authorList>
    </citation>
    <scope>NUCLEOTIDE SEQUENCE [LARGE SCALE GENOMIC DNA]</scope>
    <source>
        <strain evidence="4">cv. Huhao1</strain>
        <tissue evidence="3">Leaf</tissue>
    </source>
</reference>
<evidence type="ECO:0000313" key="3">
    <source>
        <dbReference type="EMBL" id="PWA71577.1"/>
    </source>
</evidence>
<proteinExistence type="predicted"/>
<comment type="caution">
    <text evidence="3">The sequence shown here is derived from an EMBL/GenBank/DDBJ whole genome shotgun (WGS) entry which is preliminary data.</text>
</comment>
<dbReference type="Proteomes" id="UP000245207">
    <property type="component" value="Unassembled WGS sequence"/>
</dbReference>
<dbReference type="OrthoDB" id="1867629at2759"/>
<dbReference type="Gene3D" id="1.20.1280.50">
    <property type="match status" value="1"/>
</dbReference>
<dbReference type="Pfam" id="PF00646">
    <property type="entry name" value="F-box"/>
    <property type="match status" value="1"/>
</dbReference>
<feature type="transmembrane region" description="Helical" evidence="1">
    <location>
        <begin position="87"/>
        <end position="106"/>
    </location>
</feature>
<dbReference type="PANTHER" id="PTHR31672">
    <property type="entry name" value="BNACNNG10540D PROTEIN"/>
    <property type="match status" value="1"/>
</dbReference>
<accession>A0A2U1NDM4</accession>
<dbReference type="InterPro" id="IPR036047">
    <property type="entry name" value="F-box-like_dom_sf"/>
</dbReference>
<name>A0A2U1NDM4_ARTAN</name>
<gene>
    <name evidence="3" type="ORF">CTI12_AA278830</name>
</gene>
<dbReference type="NCBIfam" id="TIGR01640">
    <property type="entry name" value="F_box_assoc_1"/>
    <property type="match status" value="1"/>
</dbReference>
<feature type="domain" description="F-box" evidence="2">
    <location>
        <begin position="1"/>
        <end position="50"/>
    </location>
</feature>
<evidence type="ECO:0000256" key="1">
    <source>
        <dbReference type="SAM" id="Phobius"/>
    </source>
</evidence>
<dbReference type="STRING" id="35608.A0A2U1NDM4"/>
<dbReference type="InterPro" id="IPR017451">
    <property type="entry name" value="F-box-assoc_interact_dom"/>
</dbReference>
<dbReference type="PANTHER" id="PTHR31672:SF13">
    <property type="entry name" value="F-BOX PROTEIN CPR30-LIKE"/>
    <property type="match status" value="1"/>
</dbReference>